<dbReference type="EMBL" id="CADEAL010004169">
    <property type="protein sequence ID" value="CAB1453426.1"/>
    <property type="molecule type" value="Genomic_DNA"/>
</dbReference>
<proteinExistence type="predicted"/>
<sequence length="68" mass="7642">MAHHHHHLIIIIIIIVIIIIMMTKARTRGSLVRDSRDGERINGKGIVGTSYLQHIGILDKQRLSKGPV</sequence>
<feature type="transmembrane region" description="Helical" evidence="1">
    <location>
        <begin position="6"/>
        <end position="23"/>
    </location>
</feature>
<keyword evidence="1" id="KW-1133">Transmembrane helix</keyword>
<organism evidence="2 3">
    <name type="scientific">Pleuronectes platessa</name>
    <name type="common">European plaice</name>
    <dbReference type="NCBI Taxonomy" id="8262"/>
    <lineage>
        <taxon>Eukaryota</taxon>
        <taxon>Metazoa</taxon>
        <taxon>Chordata</taxon>
        <taxon>Craniata</taxon>
        <taxon>Vertebrata</taxon>
        <taxon>Euteleostomi</taxon>
        <taxon>Actinopterygii</taxon>
        <taxon>Neopterygii</taxon>
        <taxon>Teleostei</taxon>
        <taxon>Neoteleostei</taxon>
        <taxon>Acanthomorphata</taxon>
        <taxon>Carangaria</taxon>
        <taxon>Pleuronectiformes</taxon>
        <taxon>Pleuronectoidei</taxon>
        <taxon>Pleuronectidae</taxon>
        <taxon>Pleuronectes</taxon>
    </lineage>
</organism>
<evidence type="ECO:0000313" key="3">
    <source>
        <dbReference type="Proteomes" id="UP001153269"/>
    </source>
</evidence>
<gene>
    <name evidence="2" type="ORF">PLEPLA_LOCUS41179</name>
</gene>
<keyword evidence="1" id="KW-0472">Membrane</keyword>
<evidence type="ECO:0000256" key="1">
    <source>
        <dbReference type="SAM" id="Phobius"/>
    </source>
</evidence>
<protein>
    <recommendedName>
        <fullName evidence="4">Transmembrane protein</fullName>
    </recommendedName>
</protein>
<dbReference type="Proteomes" id="UP001153269">
    <property type="component" value="Unassembled WGS sequence"/>
</dbReference>
<accession>A0A9N7VJI3</accession>
<keyword evidence="1" id="KW-0812">Transmembrane</keyword>
<name>A0A9N7VJI3_PLEPL</name>
<comment type="caution">
    <text evidence="2">The sequence shown here is derived from an EMBL/GenBank/DDBJ whole genome shotgun (WGS) entry which is preliminary data.</text>
</comment>
<evidence type="ECO:0000313" key="2">
    <source>
        <dbReference type="EMBL" id="CAB1453426.1"/>
    </source>
</evidence>
<reference evidence="2" key="1">
    <citation type="submission" date="2020-03" db="EMBL/GenBank/DDBJ databases">
        <authorList>
            <person name="Weist P."/>
        </authorList>
    </citation>
    <scope>NUCLEOTIDE SEQUENCE</scope>
</reference>
<dbReference type="AlphaFoldDB" id="A0A9N7VJI3"/>
<evidence type="ECO:0008006" key="4">
    <source>
        <dbReference type="Google" id="ProtNLM"/>
    </source>
</evidence>
<keyword evidence="3" id="KW-1185">Reference proteome</keyword>